<dbReference type="Gene3D" id="3.40.190.10">
    <property type="entry name" value="Periplasmic binding protein-like II"/>
    <property type="match status" value="1"/>
</dbReference>
<dbReference type="CDD" id="cd13643">
    <property type="entry name" value="PBP2_BCP_2"/>
    <property type="match status" value="1"/>
</dbReference>
<gene>
    <name evidence="2" type="ORF">GCM10023224_43090</name>
</gene>
<dbReference type="Pfam" id="PF04069">
    <property type="entry name" value="OpuAC"/>
    <property type="match status" value="1"/>
</dbReference>
<sequence>MRERNPDRRRSTVVAALAALCAVVLLSSCAVRTTSMLRDPNTVRIALNGWVGYEASAAVLSYLLEHEMGYQTQLMRIDEQPSWQAMDQGAVDVIVENWGHEDLMELYGPQGNGTVVDGGPNGNKGTLGWYVPEYLVEEYPDIDTVEGIKKHAEIFATSETGDKGQFLGGDPGFVTQDQGMINHFDLNLEIVYAGSEAAQITEVRERYKAREPVLFYFYEPQWLFEELDLVHVDFPDYHEGCDADLKDVACDYPSYDLNKIFRKGFAEEGGPAYRMLDSWQWTNSQQNAVARMIAQEGMDPDEAAEKWVRANPDVWQDWIPAEAQG</sequence>
<dbReference type="Gene3D" id="3.40.190.100">
    <property type="entry name" value="Glycine betaine-binding periplasmic protein, domain 2"/>
    <property type="match status" value="1"/>
</dbReference>
<keyword evidence="3" id="KW-1185">Reference proteome</keyword>
<evidence type="ECO:0000259" key="1">
    <source>
        <dbReference type="Pfam" id="PF04069"/>
    </source>
</evidence>
<comment type="caution">
    <text evidence="2">The sequence shown here is derived from an EMBL/GenBank/DDBJ whole genome shotgun (WGS) entry which is preliminary data.</text>
</comment>
<evidence type="ECO:0000313" key="2">
    <source>
        <dbReference type="EMBL" id="GAA4953456.1"/>
    </source>
</evidence>
<feature type="domain" description="ABC-type glycine betaine transport system substrate-binding" evidence="1">
    <location>
        <begin position="42"/>
        <end position="309"/>
    </location>
</feature>
<evidence type="ECO:0000313" key="3">
    <source>
        <dbReference type="Proteomes" id="UP001499993"/>
    </source>
</evidence>
<dbReference type="EMBL" id="BAABIK010000029">
    <property type="protein sequence ID" value="GAA4953456.1"/>
    <property type="molecule type" value="Genomic_DNA"/>
</dbReference>
<reference evidence="3" key="1">
    <citation type="journal article" date="2019" name="Int. J. Syst. Evol. Microbiol.">
        <title>The Global Catalogue of Microorganisms (GCM) 10K type strain sequencing project: providing services to taxonomists for standard genome sequencing and annotation.</title>
        <authorList>
            <consortium name="The Broad Institute Genomics Platform"/>
            <consortium name="The Broad Institute Genome Sequencing Center for Infectious Disease"/>
            <person name="Wu L."/>
            <person name="Ma J."/>
        </authorList>
    </citation>
    <scope>NUCLEOTIDE SEQUENCE [LARGE SCALE GENOMIC DNA]</scope>
    <source>
        <strain evidence="3">JCM 18123</strain>
    </source>
</reference>
<name>A0ABP9GWF6_9ACTN</name>
<dbReference type="SUPFAM" id="SSF53850">
    <property type="entry name" value="Periplasmic binding protein-like II"/>
    <property type="match status" value="1"/>
</dbReference>
<organism evidence="2 3">
    <name type="scientific">Streptomonospora halophila</name>
    <dbReference type="NCBI Taxonomy" id="427369"/>
    <lineage>
        <taxon>Bacteria</taxon>
        <taxon>Bacillati</taxon>
        <taxon>Actinomycetota</taxon>
        <taxon>Actinomycetes</taxon>
        <taxon>Streptosporangiales</taxon>
        <taxon>Nocardiopsidaceae</taxon>
        <taxon>Streptomonospora</taxon>
    </lineage>
</organism>
<dbReference type="InterPro" id="IPR007210">
    <property type="entry name" value="ABC_Gly_betaine_transp_sub-bd"/>
</dbReference>
<dbReference type="PROSITE" id="PS51257">
    <property type="entry name" value="PROKAR_LIPOPROTEIN"/>
    <property type="match status" value="1"/>
</dbReference>
<dbReference type="Proteomes" id="UP001499993">
    <property type="component" value="Unassembled WGS sequence"/>
</dbReference>
<proteinExistence type="predicted"/>
<protein>
    <submittedName>
        <fullName evidence="2">ABC transporter substrate-binding protein</fullName>
    </submittedName>
</protein>
<accession>A0ABP9GWF6</accession>